<evidence type="ECO:0000259" key="6">
    <source>
        <dbReference type="SMART" id="SM00199"/>
    </source>
</evidence>
<name>A0A8C4TMZ2_ERPCA</name>
<reference evidence="7" key="3">
    <citation type="submission" date="2025-09" db="UniProtKB">
        <authorList>
            <consortium name="Ensembl"/>
        </authorList>
    </citation>
    <scope>IDENTIFICATION</scope>
</reference>
<dbReference type="GeneTree" id="ENSGT00390000014056"/>
<dbReference type="SMART" id="SM00199">
    <property type="entry name" value="SCY"/>
    <property type="match status" value="1"/>
</dbReference>
<dbReference type="GO" id="GO:0005615">
    <property type="term" value="C:extracellular space"/>
    <property type="evidence" value="ECO:0007669"/>
    <property type="project" value="UniProtKB-KW"/>
</dbReference>
<dbReference type="PRINTS" id="PR00436">
    <property type="entry name" value="INTERLEUKIN8"/>
</dbReference>
<dbReference type="Pfam" id="PF00048">
    <property type="entry name" value="IL8"/>
    <property type="match status" value="1"/>
</dbReference>
<accession>A0A8C4TMZ2</accession>
<protein>
    <submittedName>
        <fullName evidence="7">Chemokine (C-X-C motif) ligand 12b (stromal cell-derived factor 1)</fullName>
    </submittedName>
</protein>
<feature type="domain" description="Chemokine interleukin-8-like" evidence="6">
    <location>
        <begin position="29"/>
        <end position="87"/>
    </location>
</feature>
<keyword evidence="3 5" id="KW-0732">Signal</keyword>
<dbReference type="PANTHER" id="PTHR12015:SF193">
    <property type="entry name" value="STROMAL CELL-DERIVED FACTOR 1"/>
    <property type="match status" value="1"/>
</dbReference>
<evidence type="ECO:0000256" key="4">
    <source>
        <dbReference type="ARBA" id="ARBA00023157"/>
    </source>
</evidence>
<feature type="signal peptide" evidence="5">
    <location>
        <begin position="1"/>
        <end position="23"/>
    </location>
</feature>
<dbReference type="InterPro" id="IPR001811">
    <property type="entry name" value="Chemokine_IL8-like_dom"/>
</dbReference>
<evidence type="ECO:0000313" key="8">
    <source>
        <dbReference type="Proteomes" id="UP000694620"/>
    </source>
</evidence>
<dbReference type="GO" id="GO:0006955">
    <property type="term" value="P:immune response"/>
    <property type="evidence" value="ECO:0007669"/>
    <property type="project" value="InterPro"/>
</dbReference>
<dbReference type="OrthoDB" id="9884353at2759"/>
<evidence type="ECO:0000256" key="5">
    <source>
        <dbReference type="SAM" id="SignalP"/>
    </source>
</evidence>
<dbReference type="Ensembl" id="ENSECRT00000033696.1">
    <property type="protein sequence ID" value="ENSECRP00000032972.1"/>
    <property type="gene ID" value="ENSECRG00000022335.1"/>
</dbReference>
<reference evidence="7" key="1">
    <citation type="submission" date="2021-06" db="EMBL/GenBank/DDBJ databases">
        <authorList>
            <consortium name="Wellcome Sanger Institute Data Sharing"/>
        </authorList>
    </citation>
    <scope>NUCLEOTIDE SEQUENCE [LARGE SCALE GENOMIC DNA]</scope>
</reference>
<dbReference type="Gene3D" id="2.40.50.40">
    <property type="match status" value="1"/>
</dbReference>
<keyword evidence="8" id="KW-1185">Reference proteome</keyword>
<dbReference type="PANTHER" id="PTHR12015">
    <property type="entry name" value="SMALL INDUCIBLE CYTOKINE A"/>
    <property type="match status" value="1"/>
</dbReference>
<evidence type="ECO:0000256" key="1">
    <source>
        <dbReference type="ARBA" id="ARBA00022500"/>
    </source>
</evidence>
<keyword evidence="4" id="KW-1015">Disulfide bond</keyword>
<feature type="chain" id="PRO_5034026251" evidence="5">
    <location>
        <begin position="24"/>
        <end position="97"/>
    </location>
</feature>
<sequence>MDVKALAVLALLLLTTCIDLSQEKPFSLAEKCWCRSTEKNVKKHIIRQLKFMNVPNCPLQVIATLRNSKQVCLDLEIKWLQQYLQNALNKIKKGRTD</sequence>
<evidence type="ECO:0000313" key="7">
    <source>
        <dbReference type="Ensembl" id="ENSECRP00000032972.1"/>
    </source>
</evidence>
<keyword evidence="2" id="KW-0202">Cytokine</keyword>
<keyword evidence="1" id="KW-0145">Chemotaxis</keyword>
<reference evidence="7" key="2">
    <citation type="submission" date="2025-08" db="UniProtKB">
        <authorList>
            <consortium name="Ensembl"/>
        </authorList>
    </citation>
    <scope>IDENTIFICATION</scope>
</reference>
<dbReference type="GO" id="GO:0008009">
    <property type="term" value="F:chemokine activity"/>
    <property type="evidence" value="ECO:0007669"/>
    <property type="project" value="InterPro"/>
</dbReference>
<proteinExistence type="predicted"/>
<dbReference type="InterPro" id="IPR036048">
    <property type="entry name" value="Interleukin_8-like_sf"/>
</dbReference>
<organism evidence="7 8">
    <name type="scientific">Erpetoichthys calabaricus</name>
    <name type="common">Rope fish</name>
    <name type="synonym">Calamoichthys calabaricus</name>
    <dbReference type="NCBI Taxonomy" id="27687"/>
    <lineage>
        <taxon>Eukaryota</taxon>
        <taxon>Metazoa</taxon>
        <taxon>Chordata</taxon>
        <taxon>Craniata</taxon>
        <taxon>Vertebrata</taxon>
        <taxon>Euteleostomi</taxon>
        <taxon>Actinopterygii</taxon>
        <taxon>Polypteriformes</taxon>
        <taxon>Polypteridae</taxon>
        <taxon>Erpetoichthys</taxon>
    </lineage>
</organism>
<evidence type="ECO:0000256" key="2">
    <source>
        <dbReference type="ARBA" id="ARBA00022514"/>
    </source>
</evidence>
<gene>
    <name evidence="7" type="primary">CXCL12</name>
    <name evidence="7" type="synonym">cxcl12a</name>
</gene>
<dbReference type="AlphaFoldDB" id="A0A8C4TMZ2"/>
<evidence type="ECO:0000256" key="3">
    <source>
        <dbReference type="ARBA" id="ARBA00022729"/>
    </source>
</evidence>
<dbReference type="SUPFAM" id="SSF54117">
    <property type="entry name" value="Interleukin 8-like chemokines"/>
    <property type="match status" value="1"/>
</dbReference>
<dbReference type="InterPro" id="IPR039809">
    <property type="entry name" value="Chemokine_b/g/d"/>
</dbReference>
<dbReference type="Proteomes" id="UP000694620">
    <property type="component" value="Chromosome 2"/>
</dbReference>